<evidence type="ECO:0000256" key="1">
    <source>
        <dbReference type="SAM" id="MobiDB-lite"/>
    </source>
</evidence>
<evidence type="ECO:0000313" key="3">
    <source>
        <dbReference type="Proteomes" id="UP000321234"/>
    </source>
</evidence>
<feature type="region of interest" description="Disordered" evidence="1">
    <location>
        <begin position="597"/>
        <end position="681"/>
    </location>
</feature>
<evidence type="ECO:0008006" key="4">
    <source>
        <dbReference type="Google" id="ProtNLM"/>
    </source>
</evidence>
<dbReference type="RefSeq" id="WP_147927218.1">
    <property type="nucleotide sequence ID" value="NZ_VKAC01000009.1"/>
</dbReference>
<keyword evidence="3" id="KW-1185">Reference proteome</keyword>
<accession>A0A5C8ZEI8</accession>
<dbReference type="PANTHER" id="PTHR35788:SF1">
    <property type="entry name" value="EXPORTED PROTEIN"/>
    <property type="match status" value="1"/>
</dbReference>
<comment type="caution">
    <text evidence="2">The sequence shown here is derived from an EMBL/GenBank/DDBJ whole genome shotgun (WGS) entry which is preliminary data.</text>
</comment>
<proteinExistence type="predicted"/>
<name>A0A5C8ZEI8_9ACTN</name>
<sequence length="681" mass="68126">MGRAGGAAQLLEMLERGEAAPQGADAGGRVPAPRRPQHRLEATGTGVDADVDAVVLPVGEPAAVVGPAATLVLSRDDLLTTPRQEAEPGRPEAPGPTRGQRVRVLALVAAAGLVAAAWSGASFRLADRVPEGTTVAGVAIGGLDRDDAVQLLARTLEPRLETPLQVRLDAPTQQTRTTTVDPGVADLHLDAAATVSRAIGPAGLPTTLWHQLQGRGAVDPVLEGSEADLAAALDRAAVALDVPAVEGSVSFASGQPVAVAPVPGTVMDRTAATELVRRAWLAAPGEPGGERPLLLPSRTTQPQASADAVDTALQTQARPAASAPLTVVVGDRTVVLPPAQVLPALSFAQDGASLRLHVDGGALSDAVAAADPATRASAQDARLDTSGAAPVVVPAVAGSEPDPQSLAHAAATALVASGDARTARVSTRSVTPALTTEALTSMGISALLGQVVSPLTQDPARTQDVTAAARALDGAVLAAGEPFDVGARMGSPSAEAGWVPATVVVDGRATTTLAAGTTQVASAVHAAAYAAGLQVDARTAPATWNPRDPVGLDAVVGSGTPLVLTEATAKGAVLRTEVVDGALRVQVWGTGDRQVTLTASAPSDPRPATQLSDPSPQCVAQPGQDGFTTTVTRTTAPKAPSSTGDAEPVTDELTTTYAPRTAVTCTGPGGGAPTGVPLALD</sequence>
<reference evidence="2 3" key="1">
    <citation type="submission" date="2019-07" db="EMBL/GenBank/DDBJ databases">
        <title>Quadrisphaera sp. strain DD2A genome sequencing and assembly.</title>
        <authorList>
            <person name="Kim I."/>
        </authorList>
    </citation>
    <scope>NUCLEOTIDE SEQUENCE [LARGE SCALE GENOMIC DNA]</scope>
    <source>
        <strain evidence="2 3">DD2A</strain>
    </source>
</reference>
<dbReference type="OrthoDB" id="9813301at2"/>
<gene>
    <name evidence="2" type="ORF">FMM08_15080</name>
</gene>
<organism evidence="2 3">
    <name type="scientific">Quadrisphaera setariae</name>
    <dbReference type="NCBI Taxonomy" id="2593304"/>
    <lineage>
        <taxon>Bacteria</taxon>
        <taxon>Bacillati</taxon>
        <taxon>Actinomycetota</taxon>
        <taxon>Actinomycetes</taxon>
        <taxon>Kineosporiales</taxon>
        <taxon>Kineosporiaceae</taxon>
        <taxon>Quadrisphaera</taxon>
    </lineage>
</organism>
<dbReference type="EMBL" id="VKAC01000009">
    <property type="protein sequence ID" value="TXR55210.1"/>
    <property type="molecule type" value="Genomic_DNA"/>
</dbReference>
<protein>
    <recommendedName>
        <fullName evidence="4">Vancomycin resistance protein YoaR, contains peptidoglycan-binding and VanW domains</fullName>
    </recommendedName>
</protein>
<evidence type="ECO:0000313" key="2">
    <source>
        <dbReference type="EMBL" id="TXR55210.1"/>
    </source>
</evidence>
<dbReference type="PANTHER" id="PTHR35788">
    <property type="entry name" value="EXPORTED PROTEIN-RELATED"/>
    <property type="match status" value="1"/>
</dbReference>
<dbReference type="Proteomes" id="UP000321234">
    <property type="component" value="Unassembled WGS sequence"/>
</dbReference>
<dbReference type="Pfam" id="PF04294">
    <property type="entry name" value="VanW"/>
    <property type="match status" value="1"/>
</dbReference>
<dbReference type="AlphaFoldDB" id="A0A5C8ZEI8"/>
<dbReference type="InterPro" id="IPR052913">
    <property type="entry name" value="Glycopeptide_resist_protein"/>
</dbReference>
<feature type="region of interest" description="Disordered" evidence="1">
    <location>
        <begin position="19"/>
        <end position="45"/>
    </location>
</feature>
<dbReference type="InterPro" id="IPR007391">
    <property type="entry name" value="Vancomycin_resist_VanW"/>
</dbReference>